<feature type="transmembrane region" description="Helical" evidence="7">
    <location>
        <begin position="99"/>
        <end position="118"/>
    </location>
</feature>
<keyword evidence="4 7" id="KW-1133">Transmembrane helix</keyword>
<proteinExistence type="inferred from homology"/>
<dbReference type="GO" id="GO:0006888">
    <property type="term" value="P:endoplasmic reticulum to Golgi vesicle-mediated transport"/>
    <property type="evidence" value="ECO:0007669"/>
    <property type="project" value="InterPro"/>
</dbReference>
<dbReference type="AlphaFoldDB" id="A0AA38H610"/>
<dbReference type="GO" id="GO:0030134">
    <property type="term" value="C:COPII-coated ER to Golgi transport vesicle"/>
    <property type="evidence" value="ECO:0007669"/>
    <property type="project" value="TreeGrafter"/>
</dbReference>
<dbReference type="GO" id="GO:0000139">
    <property type="term" value="C:Golgi membrane"/>
    <property type="evidence" value="ECO:0007669"/>
    <property type="project" value="TreeGrafter"/>
</dbReference>
<dbReference type="Pfam" id="PF04148">
    <property type="entry name" value="Erv26"/>
    <property type="match status" value="1"/>
</dbReference>
<dbReference type="RefSeq" id="XP_052942946.1">
    <property type="nucleotide sequence ID" value="XM_053087697.1"/>
</dbReference>
<feature type="transmembrane region" description="Helical" evidence="7">
    <location>
        <begin position="150"/>
        <end position="171"/>
    </location>
</feature>
<evidence type="ECO:0000313" key="9">
    <source>
        <dbReference type="Proteomes" id="UP001164286"/>
    </source>
</evidence>
<evidence type="ECO:0000256" key="4">
    <source>
        <dbReference type="ARBA" id="ARBA00022989"/>
    </source>
</evidence>
<evidence type="ECO:0000256" key="2">
    <source>
        <dbReference type="ARBA" id="ARBA00008096"/>
    </source>
</evidence>
<dbReference type="Proteomes" id="UP001164286">
    <property type="component" value="Unassembled WGS sequence"/>
</dbReference>
<evidence type="ECO:0000313" key="8">
    <source>
        <dbReference type="EMBL" id="KAI9633169.1"/>
    </source>
</evidence>
<dbReference type="PANTHER" id="PTHR13144">
    <property type="entry name" value="TEX261 PROTEIN"/>
    <property type="match status" value="1"/>
</dbReference>
<dbReference type="GeneID" id="77726902"/>
<sequence length="402" mass="42045">MFSLLHLMSYVGALAAFLFVTLSLASGLLWLAELIEEHSRYAKTVGMRGIYTIISLHILLLYTDSLPALPVLFSITCHLIYLSNFTSSWPVISLSSPRFLASCALVIADHFTWFFHFANKANEAKRRSPNRYSYGAPKGRGEGEHGFMDVAAFFGICVWAAPLFLFLSLSANDNALPSSMASAPPSPGNAIDLNSPFLNGSPRPRQPAAPRTSILKSLLVPLVSLLPRLRRKNRRNDEGLLAPRTPIRGSPLHSPVPMSGTTGYFPWGNGPGSFAGAGGSGPGGGSGGLSRPGTPGAGPGASAYASASSSTSAFSSLSPEMAKKPTIALQRPPGPPRRVQSEMQVSRGAPGSNPRGIATRNGVPATPDSALGPASGSGGDGAEGLGQVWRGLRGVGRSGALR</sequence>
<accession>A0AA38H610</accession>
<dbReference type="GO" id="GO:0005789">
    <property type="term" value="C:endoplasmic reticulum membrane"/>
    <property type="evidence" value="ECO:0007669"/>
    <property type="project" value="TreeGrafter"/>
</dbReference>
<evidence type="ECO:0000256" key="1">
    <source>
        <dbReference type="ARBA" id="ARBA00004141"/>
    </source>
</evidence>
<gene>
    <name evidence="8" type="ORF">MKK02DRAFT_29058</name>
</gene>
<comment type="subcellular location">
    <subcellularLocation>
        <location evidence="1">Membrane</location>
        <topology evidence="1">Multi-pass membrane protein</topology>
    </subcellularLocation>
</comment>
<evidence type="ECO:0000256" key="7">
    <source>
        <dbReference type="SAM" id="Phobius"/>
    </source>
</evidence>
<feature type="compositionally biased region" description="Gly residues" evidence="6">
    <location>
        <begin position="375"/>
        <end position="384"/>
    </location>
</feature>
<dbReference type="InterPro" id="IPR007277">
    <property type="entry name" value="Svp26/Tex261"/>
</dbReference>
<reference evidence="8" key="1">
    <citation type="journal article" date="2022" name="G3 (Bethesda)">
        <title>High quality genome of the basidiomycete yeast Dioszegia hungarica PDD-24b-2 isolated from cloud water.</title>
        <authorList>
            <person name="Jarrige D."/>
            <person name="Haridas S."/>
            <person name="Bleykasten-Grosshans C."/>
            <person name="Joly M."/>
            <person name="Nadalig T."/>
            <person name="Sancelme M."/>
            <person name="Vuilleumier S."/>
            <person name="Grigoriev I.V."/>
            <person name="Amato P."/>
            <person name="Bringel F."/>
        </authorList>
    </citation>
    <scope>NUCLEOTIDE SEQUENCE</scope>
    <source>
        <strain evidence="8">PDD-24b-2</strain>
    </source>
</reference>
<feature type="transmembrane region" description="Helical" evidence="7">
    <location>
        <begin position="7"/>
        <end position="32"/>
    </location>
</feature>
<keyword evidence="5 7" id="KW-0472">Membrane</keyword>
<feature type="region of interest" description="Disordered" evidence="6">
    <location>
        <begin position="275"/>
        <end position="386"/>
    </location>
</feature>
<evidence type="ECO:0000256" key="6">
    <source>
        <dbReference type="SAM" id="MobiDB-lite"/>
    </source>
</evidence>
<comment type="caution">
    <text evidence="8">The sequence shown here is derived from an EMBL/GenBank/DDBJ whole genome shotgun (WGS) entry which is preliminary data.</text>
</comment>
<feature type="compositionally biased region" description="Gly residues" evidence="6">
    <location>
        <begin position="275"/>
        <end position="299"/>
    </location>
</feature>
<dbReference type="PANTHER" id="PTHR13144:SF0">
    <property type="entry name" value="PROTEIN TEX261"/>
    <property type="match status" value="1"/>
</dbReference>
<dbReference type="EMBL" id="JAKWFO010000011">
    <property type="protein sequence ID" value="KAI9633169.1"/>
    <property type="molecule type" value="Genomic_DNA"/>
</dbReference>
<evidence type="ECO:0000256" key="5">
    <source>
        <dbReference type="ARBA" id="ARBA00023136"/>
    </source>
</evidence>
<name>A0AA38H610_9TREE</name>
<feature type="compositionally biased region" description="Low complexity" evidence="6">
    <location>
        <begin position="300"/>
        <end position="319"/>
    </location>
</feature>
<evidence type="ECO:0000256" key="3">
    <source>
        <dbReference type="ARBA" id="ARBA00022692"/>
    </source>
</evidence>
<organism evidence="8 9">
    <name type="scientific">Dioszegia hungarica</name>
    <dbReference type="NCBI Taxonomy" id="4972"/>
    <lineage>
        <taxon>Eukaryota</taxon>
        <taxon>Fungi</taxon>
        <taxon>Dikarya</taxon>
        <taxon>Basidiomycota</taxon>
        <taxon>Agaricomycotina</taxon>
        <taxon>Tremellomycetes</taxon>
        <taxon>Tremellales</taxon>
        <taxon>Bulleribasidiaceae</taxon>
        <taxon>Dioszegia</taxon>
    </lineage>
</organism>
<keyword evidence="9" id="KW-1185">Reference proteome</keyword>
<comment type="similarity">
    <text evidence="2">Belongs to the SVP26 family.</text>
</comment>
<dbReference type="GO" id="GO:0097020">
    <property type="term" value="F:COPII receptor activity"/>
    <property type="evidence" value="ECO:0007669"/>
    <property type="project" value="InterPro"/>
</dbReference>
<keyword evidence="3 7" id="KW-0812">Transmembrane</keyword>
<protein>
    <submittedName>
        <fullName evidence="8">Transmembrane adaptor Erv26-domain-containing protein</fullName>
    </submittedName>
</protein>